<comment type="caution">
    <text evidence="3">The sequence shown here is derived from an EMBL/GenBank/DDBJ whole genome shotgun (WGS) entry which is preliminary data.</text>
</comment>
<dbReference type="Proteomes" id="UP001500131">
    <property type="component" value="Unassembled WGS sequence"/>
</dbReference>
<dbReference type="Gene3D" id="1.10.10.790">
    <property type="entry name" value="Surp module"/>
    <property type="match status" value="1"/>
</dbReference>
<feature type="compositionally biased region" description="Low complexity" evidence="1">
    <location>
        <begin position="69"/>
        <end position="84"/>
    </location>
</feature>
<feature type="compositionally biased region" description="Low complexity" evidence="1">
    <location>
        <begin position="849"/>
        <end position="862"/>
    </location>
</feature>
<proteinExistence type="predicted"/>
<feature type="compositionally biased region" description="Polar residues" evidence="1">
    <location>
        <begin position="618"/>
        <end position="646"/>
    </location>
</feature>
<feature type="region of interest" description="Disordered" evidence="1">
    <location>
        <begin position="1"/>
        <end position="44"/>
    </location>
</feature>
<organism evidence="3 4">
    <name type="scientific">Leishmania lindenbergi</name>
    <dbReference type="NCBI Taxonomy" id="651832"/>
    <lineage>
        <taxon>Eukaryota</taxon>
        <taxon>Discoba</taxon>
        <taxon>Euglenozoa</taxon>
        <taxon>Kinetoplastea</taxon>
        <taxon>Metakinetoplastina</taxon>
        <taxon>Trypanosomatida</taxon>
        <taxon>Trypanosomatidae</taxon>
        <taxon>Leishmaniinae</taxon>
        <taxon>Leishmania</taxon>
    </lineage>
</organism>
<feature type="compositionally biased region" description="Basic and acidic residues" evidence="1">
    <location>
        <begin position="389"/>
        <end position="403"/>
    </location>
</feature>
<feature type="compositionally biased region" description="Low complexity" evidence="1">
    <location>
        <begin position="465"/>
        <end position="477"/>
    </location>
</feature>
<sequence>MKRQFLPHTPPCQSRQQSGASATRMFTGNAQESEDFAEIDDNHSEVGFDNSTVLLYDTSHQLTNKPADGPSGESSTGSSNTGASPYAMYEPTYAHKQHGLLGSVFKGETTVTAAGWSGGSVFPAPDAPYSQPLLHPPQPPHLLPPPYLSAASAQPPFTANSLGILGPGTTAEGGSGPPLTSGYLSPPTATEPGTGAAVKVVPPTDVLKVPLHAPRLRVPANLPLEQTTLLDLLATAVVQGGPTTEEEIVKREMGRGNLAFAFLGEKFNHPCMLYYRWRLYSLLQGDTLVSWRTQPFQIEEARRAYVWVPPPPLKVGPECLVGLHQPELLDPVFATGSGTDAAATAGGADDEDGAEVIVRMAHRRRGRHRRRHHRGRDAEAGMKSKRSRHDAGDERGHGSRSHSDSSGSSSGSSMQSSNNSNSESDDEQDKPKGRRATLAECGNDDEEATKAKDQPLVQPPVSTGAEAMSSEAAPADAARVRLPPPSAQWISRQCTAHRHVFAILQPHLVAKWTALLNPYAMADPATVGDSGLATLCERWLRRDEVASRMAFAIRHAVAMHHLLSILLDAVVKVAYVATAQSRQQPTDSVDLLDSNVYCVEALWYLFVLHDIAMNASNAPETSTTSATSVNKNAPNRQQPLQPQQGLATAAAGIVSGVTSAGRTDTDEELFASEGNLEALETLYDVLSRQHLATHAGASTSPSPAAAAGAATATAVSSPSAPGSTLRPRRRQRHPQRRSSYERCGDALEMILPTLMEACTAIALAVSMDKERQRSQTMTASSTRARHFKVLPPHQQHQHQQQQQSKTKDKLNATEHESMMPSSSTTLPVSSGPALSLRLDAGCDAAAATTASSSSTWSPSSPSAEHRVNTAAGGGAETATPSTSSTSSAPAVMLLYWLKTFLVVWMNVEQPLQSPSAGAGMATGAVVPPGTVWPDCQANAADMLDVKLTYHVNPQHASLLGLDAASQQQRSVCHQPPLLSARACAILKDRYSFLF</sequence>
<feature type="compositionally biased region" description="Low complexity" evidence="1">
    <location>
        <begin position="793"/>
        <end position="803"/>
    </location>
</feature>
<feature type="compositionally biased region" description="Basic residues" evidence="1">
    <location>
        <begin position="361"/>
        <end position="375"/>
    </location>
</feature>
<accession>A0AAW3AWP1</accession>
<evidence type="ECO:0000256" key="1">
    <source>
        <dbReference type="SAM" id="MobiDB-lite"/>
    </source>
</evidence>
<feature type="region of interest" description="Disordered" evidence="1">
    <location>
        <begin position="618"/>
        <end position="647"/>
    </location>
</feature>
<dbReference type="PANTHER" id="PTHR23140:SF0">
    <property type="entry name" value="U2 SNRNP-ASSOCIATED SURP MOTIF-CONTAINING PROTEIN"/>
    <property type="match status" value="1"/>
</dbReference>
<feature type="region of interest" description="Disordered" evidence="1">
    <location>
        <begin position="61"/>
        <end position="84"/>
    </location>
</feature>
<feature type="region of interest" description="Disordered" evidence="1">
    <location>
        <begin position="791"/>
        <end position="832"/>
    </location>
</feature>
<evidence type="ECO:0000313" key="3">
    <source>
        <dbReference type="EMBL" id="KAL0512986.1"/>
    </source>
</evidence>
<dbReference type="EMBL" id="JBAMZK010000006">
    <property type="protein sequence ID" value="KAL0512986.1"/>
    <property type="molecule type" value="Genomic_DNA"/>
</dbReference>
<feature type="region of interest" description="Disordered" evidence="1">
    <location>
        <begin position="361"/>
        <end position="478"/>
    </location>
</feature>
<gene>
    <name evidence="3" type="ORF">Q4I31_001058</name>
</gene>
<dbReference type="GO" id="GO:0005634">
    <property type="term" value="C:nucleus"/>
    <property type="evidence" value="ECO:0007669"/>
    <property type="project" value="TreeGrafter"/>
</dbReference>
<dbReference type="InterPro" id="IPR051485">
    <property type="entry name" value="SR-CTD_assoc_factor"/>
</dbReference>
<dbReference type="GO" id="GO:0003723">
    <property type="term" value="F:RNA binding"/>
    <property type="evidence" value="ECO:0007669"/>
    <property type="project" value="InterPro"/>
</dbReference>
<dbReference type="SUPFAM" id="SSF109905">
    <property type="entry name" value="Surp module (SWAP domain)"/>
    <property type="match status" value="1"/>
</dbReference>
<feature type="compositionally biased region" description="Low complexity" evidence="1">
    <location>
        <begin position="404"/>
        <end position="422"/>
    </location>
</feature>
<feature type="compositionally biased region" description="Low complexity" evidence="1">
    <location>
        <begin position="876"/>
        <end position="885"/>
    </location>
</feature>
<feature type="compositionally biased region" description="Basic residues" evidence="1">
    <location>
        <begin position="726"/>
        <end position="736"/>
    </location>
</feature>
<feature type="region of interest" description="Disordered" evidence="1">
    <location>
        <begin position="694"/>
        <end position="741"/>
    </location>
</feature>
<feature type="region of interest" description="Disordered" evidence="1">
    <location>
        <begin position="159"/>
        <end position="180"/>
    </location>
</feature>
<feature type="compositionally biased region" description="Polar residues" evidence="1">
    <location>
        <begin position="819"/>
        <end position="828"/>
    </location>
</feature>
<protein>
    <submittedName>
        <fullName evidence="3">Surp module</fullName>
    </submittedName>
</protein>
<feature type="compositionally biased region" description="Basic and acidic residues" evidence="1">
    <location>
        <begin position="805"/>
        <end position="817"/>
    </location>
</feature>
<dbReference type="PANTHER" id="PTHR23140">
    <property type="entry name" value="RNA PROCESSING PROTEIN LD23810P"/>
    <property type="match status" value="1"/>
</dbReference>
<evidence type="ECO:0000313" key="4">
    <source>
        <dbReference type="Proteomes" id="UP001500131"/>
    </source>
</evidence>
<feature type="region of interest" description="Disordered" evidence="1">
    <location>
        <begin position="849"/>
        <end position="885"/>
    </location>
</feature>
<feature type="compositionally biased region" description="Low complexity" evidence="1">
    <location>
        <begin position="694"/>
        <end position="724"/>
    </location>
</feature>
<reference evidence="3 4" key="1">
    <citation type="submission" date="2024-02" db="EMBL/GenBank/DDBJ databases">
        <title>FIRST GENOME SEQUENCES OF Leishmania (Viannia) shawi, Leishmania (Viannia) lindenbergi AND Leishmania (Viannia) utingensis.</title>
        <authorList>
            <person name="Resadore F."/>
            <person name="Custodio M.G.F."/>
            <person name="Boite M.C."/>
            <person name="Cupolillo E."/>
            <person name="Ferreira G.E.M."/>
        </authorList>
    </citation>
    <scope>NUCLEOTIDE SEQUENCE [LARGE SCALE GENOMIC DNA]</scope>
    <source>
        <strain evidence="3 4">MHOM/BR/1966/M15733</strain>
    </source>
</reference>
<dbReference type="InterPro" id="IPR035967">
    <property type="entry name" value="SWAP/Surp_sf"/>
</dbReference>
<dbReference type="AlphaFoldDB" id="A0AAW3AWP1"/>
<feature type="compositionally biased region" description="Polar residues" evidence="1">
    <location>
        <begin position="11"/>
        <end position="31"/>
    </location>
</feature>
<keyword evidence="4" id="KW-1185">Reference proteome</keyword>
<dbReference type="Pfam" id="PF01805">
    <property type="entry name" value="Surp"/>
    <property type="match status" value="1"/>
</dbReference>
<dbReference type="SMART" id="SM00648">
    <property type="entry name" value="SWAP"/>
    <property type="match status" value="1"/>
</dbReference>
<evidence type="ECO:0000259" key="2">
    <source>
        <dbReference type="PROSITE" id="PS50128"/>
    </source>
</evidence>
<dbReference type="PROSITE" id="PS50128">
    <property type="entry name" value="SURP"/>
    <property type="match status" value="1"/>
</dbReference>
<dbReference type="GO" id="GO:0006396">
    <property type="term" value="P:RNA processing"/>
    <property type="evidence" value="ECO:0007669"/>
    <property type="project" value="InterPro"/>
</dbReference>
<feature type="domain" description="SURP motif" evidence="2">
    <location>
        <begin position="229"/>
        <end position="275"/>
    </location>
</feature>
<dbReference type="InterPro" id="IPR000061">
    <property type="entry name" value="Surp"/>
</dbReference>
<name>A0AAW3AWP1_9TRYP</name>